<keyword evidence="11" id="KW-1185">Reference proteome</keyword>
<evidence type="ECO:0000256" key="5">
    <source>
        <dbReference type="ARBA" id="ARBA00023136"/>
    </source>
</evidence>
<dbReference type="Gene3D" id="3.30.300.210">
    <property type="entry name" value="Nutrient germinant receptor protein C, domain 3"/>
    <property type="match status" value="1"/>
</dbReference>
<dbReference type="RefSeq" id="WP_168907678.1">
    <property type="nucleotide sequence ID" value="NZ_CP051428.1"/>
</dbReference>
<organism evidence="10 11">
    <name type="scientific">Paenibacillus albicereus</name>
    <dbReference type="NCBI Taxonomy" id="2726185"/>
    <lineage>
        <taxon>Bacteria</taxon>
        <taxon>Bacillati</taxon>
        <taxon>Bacillota</taxon>
        <taxon>Bacilli</taxon>
        <taxon>Bacillales</taxon>
        <taxon>Paenibacillaceae</taxon>
        <taxon>Paenibacillus</taxon>
    </lineage>
</organism>
<dbReference type="Proteomes" id="UP000502136">
    <property type="component" value="Chromosome"/>
</dbReference>
<dbReference type="Pfam" id="PF05504">
    <property type="entry name" value="Spore_GerAC"/>
    <property type="match status" value="1"/>
</dbReference>
<comment type="subcellular location">
    <subcellularLocation>
        <location evidence="1">Membrane</location>
        <topology evidence="1">Lipid-anchor</topology>
    </subcellularLocation>
</comment>
<evidence type="ECO:0000313" key="11">
    <source>
        <dbReference type="Proteomes" id="UP000502136"/>
    </source>
</evidence>
<dbReference type="InterPro" id="IPR046953">
    <property type="entry name" value="Spore_GerAC-like_C"/>
</dbReference>
<keyword evidence="4" id="KW-0732">Signal</keyword>
<feature type="domain" description="Spore germination GerAC-like C-terminal" evidence="8">
    <location>
        <begin position="216"/>
        <end position="373"/>
    </location>
</feature>
<reference evidence="10 11" key="1">
    <citation type="submission" date="2020-04" db="EMBL/GenBank/DDBJ databases">
        <title>Novel Paenibacillus strain UniB2 isolated from commercial digestive syrup.</title>
        <authorList>
            <person name="Thorat V."/>
            <person name="Kirdat K."/>
            <person name="Tiwarekar B."/>
            <person name="Yadav A."/>
        </authorList>
    </citation>
    <scope>NUCLEOTIDE SEQUENCE [LARGE SCALE GENOMIC DNA]</scope>
    <source>
        <strain evidence="10 11">UniB2</strain>
    </source>
</reference>
<dbReference type="PANTHER" id="PTHR35789:SF1">
    <property type="entry name" value="SPORE GERMINATION PROTEIN B3"/>
    <property type="match status" value="1"/>
</dbReference>
<dbReference type="PANTHER" id="PTHR35789">
    <property type="entry name" value="SPORE GERMINATION PROTEIN B3"/>
    <property type="match status" value="1"/>
</dbReference>
<keyword evidence="5" id="KW-0472">Membrane</keyword>
<keyword evidence="6" id="KW-0564">Palmitate</keyword>
<dbReference type="KEGG" id="palr:HGI30_11420"/>
<keyword evidence="7" id="KW-0449">Lipoprotein</keyword>
<dbReference type="PROSITE" id="PS51257">
    <property type="entry name" value="PROKAR_LIPOPROTEIN"/>
    <property type="match status" value="1"/>
</dbReference>
<proteinExistence type="inferred from homology"/>
<evidence type="ECO:0000256" key="3">
    <source>
        <dbReference type="ARBA" id="ARBA00022544"/>
    </source>
</evidence>
<dbReference type="NCBIfam" id="TIGR02887">
    <property type="entry name" value="spore_ger_x_C"/>
    <property type="match status" value="1"/>
</dbReference>
<name>A0A6H2GXE4_9BACL</name>
<sequence>MRRLLLAAMAALLLTVQGCGNSKDIQSLAYVTAIGLDFKDGKYIAYVQVLNFINIARSDAVELGKPVPIWIGRGDGETISGAIAETNATSQSRLFWGHVKAVVVTEAVMKRGLSGLSSSLLRDRQARYTLLVYGTKERMEDILTQKSIFNLSPLDTMMYTAVQLNTQKAYLLPVYANKAFAYLNEPGAGGMIPEIGIQNRTWHEDYKKKPMFIIRGAFFFDGYKYKNHMAMEPLKGMRWRDEKLDLTPLKLLRNDRPSAVVMLGHPKFAIKTRFEQGKPRFDVSIRTTGFIAEQIQPASIQQLQKEAALAVVKEVQNTYRLAAAEKTDCYRLQLELYRKHPRPFRQLAEAGSFFLDEDSLASVKVKVYIRTTGKFKGSVYSEKQDGKET</sequence>
<evidence type="ECO:0000313" key="10">
    <source>
        <dbReference type="EMBL" id="QJC52103.1"/>
    </source>
</evidence>
<protein>
    <submittedName>
        <fullName evidence="10">Ger(X)C family spore germination protein</fullName>
    </submittedName>
</protein>
<evidence type="ECO:0000256" key="7">
    <source>
        <dbReference type="ARBA" id="ARBA00023288"/>
    </source>
</evidence>
<dbReference type="AlphaFoldDB" id="A0A6H2GXE4"/>
<dbReference type="InterPro" id="IPR057336">
    <property type="entry name" value="GerAC_N"/>
</dbReference>
<comment type="similarity">
    <text evidence="2">Belongs to the GerABKC lipoprotein family.</text>
</comment>
<evidence type="ECO:0000259" key="8">
    <source>
        <dbReference type="Pfam" id="PF05504"/>
    </source>
</evidence>
<evidence type="ECO:0000256" key="1">
    <source>
        <dbReference type="ARBA" id="ARBA00004635"/>
    </source>
</evidence>
<dbReference type="InterPro" id="IPR038501">
    <property type="entry name" value="Spore_GerAC_C_sf"/>
</dbReference>
<evidence type="ECO:0000256" key="2">
    <source>
        <dbReference type="ARBA" id="ARBA00007886"/>
    </source>
</evidence>
<dbReference type="GO" id="GO:0016020">
    <property type="term" value="C:membrane"/>
    <property type="evidence" value="ECO:0007669"/>
    <property type="project" value="UniProtKB-SubCell"/>
</dbReference>
<dbReference type="EMBL" id="CP051428">
    <property type="protein sequence ID" value="QJC52103.1"/>
    <property type="molecule type" value="Genomic_DNA"/>
</dbReference>
<evidence type="ECO:0000256" key="4">
    <source>
        <dbReference type="ARBA" id="ARBA00022729"/>
    </source>
</evidence>
<dbReference type="Pfam" id="PF25198">
    <property type="entry name" value="Spore_GerAC_N"/>
    <property type="match status" value="1"/>
</dbReference>
<gene>
    <name evidence="10" type="ORF">HGI30_11420</name>
</gene>
<dbReference type="InterPro" id="IPR008844">
    <property type="entry name" value="Spore_GerAC-like"/>
</dbReference>
<evidence type="ECO:0000256" key="6">
    <source>
        <dbReference type="ARBA" id="ARBA00023139"/>
    </source>
</evidence>
<keyword evidence="3" id="KW-0309">Germination</keyword>
<accession>A0A6H2GXE4</accession>
<dbReference type="GO" id="GO:0009847">
    <property type="term" value="P:spore germination"/>
    <property type="evidence" value="ECO:0007669"/>
    <property type="project" value="InterPro"/>
</dbReference>
<evidence type="ECO:0000259" key="9">
    <source>
        <dbReference type="Pfam" id="PF25198"/>
    </source>
</evidence>
<feature type="domain" description="Spore germination protein N-terminal" evidence="9">
    <location>
        <begin position="21"/>
        <end position="196"/>
    </location>
</feature>